<keyword evidence="5" id="KW-0460">Magnesium</keyword>
<keyword evidence="9" id="KW-1185">Reference proteome</keyword>
<evidence type="ECO:0000259" key="7">
    <source>
        <dbReference type="PROSITE" id="PS51462"/>
    </source>
</evidence>
<evidence type="ECO:0000256" key="2">
    <source>
        <dbReference type="ARBA" id="ARBA00001946"/>
    </source>
</evidence>
<comment type="cofactor">
    <cofactor evidence="2">
        <name>Mg(2+)</name>
        <dbReference type="ChEBI" id="CHEBI:18420"/>
    </cofactor>
</comment>
<dbReference type="KEGG" id="rsa:RSal33209_2759"/>
<dbReference type="GO" id="GO:0010945">
    <property type="term" value="F:coenzyme A diphosphatase activity"/>
    <property type="evidence" value="ECO:0007669"/>
    <property type="project" value="InterPro"/>
</dbReference>
<dbReference type="PANTHER" id="PTHR12992:SF11">
    <property type="entry name" value="MITOCHONDRIAL COENZYME A DIPHOSPHATASE NUDT8"/>
    <property type="match status" value="1"/>
</dbReference>
<dbReference type="eggNOG" id="COG0494">
    <property type="taxonomic scope" value="Bacteria"/>
</dbReference>
<dbReference type="HOGENOM" id="CLU_040940_3_1_11"/>
<feature type="domain" description="Nudix hydrolase" evidence="7">
    <location>
        <begin position="40"/>
        <end position="185"/>
    </location>
</feature>
<dbReference type="SUPFAM" id="SSF55811">
    <property type="entry name" value="Nudix"/>
    <property type="match status" value="1"/>
</dbReference>
<proteinExistence type="predicted"/>
<sequence length="230" mass="25068">MNQNQNAYQQLKALATKSAAGQVSAMRDEIRDMSINPETARQAAVLILFGNREGHSGEQGRLSAPEDCDVLLVERATTLEDHPGQLGFPGGGVEPHDVDVVAAAIREAVEETGLDPAGVEILGQLPQTRLPVSHFMVTPVLAWWAAPSPVFAVDLAESARVFRAPVSELLDPDLRKMATVSRGKSTFRSPAFLVQDAVVWGFTGSILNKLFDELGWTKDWDRRQEMLAPL</sequence>
<name>A9WTG3_RENSM</name>
<dbReference type="CDD" id="cd03426">
    <property type="entry name" value="NUDIX_CoAse_Nudt7"/>
    <property type="match status" value="1"/>
</dbReference>
<reference evidence="9" key="1">
    <citation type="journal article" date="2008" name="J. Bacteriol.">
        <title>Genome sequence of the fish pathogen Renibacterium salmoninarum suggests reductive evolution away from an environmental Arthrobacter ancestor.</title>
        <authorList>
            <person name="Wiens G.D."/>
            <person name="Rockey D.D."/>
            <person name="Wu Z."/>
            <person name="Chang J."/>
            <person name="Levy R."/>
            <person name="Crane S."/>
            <person name="Chen D.S."/>
            <person name="Capri G.R."/>
            <person name="Burnett J.R."/>
            <person name="Sudheesh P.S."/>
            <person name="Schipma M.J."/>
            <person name="Burd H."/>
            <person name="Bhattacharyya A."/>
            <person name="Rhodes L.D."/>
            <person name="Kaul R."/>
            <person name="Strom M.S."/>
        </authorList>
    </citation>
    <scope>NUCLEOTIDE SEQUENCE [LARGE SCALE GENOMIC DNA]</scope>
    <source>
        <strain evidence="9">ATCC 33209 / DSM 20767 / JCM 11484 / NBRC 15589 / NCIMB 2235</strain>
    </source>
</reference>
<dbReference type="Pfam" id="PF00293">
    <property type="entry name" value="NUDIX"/>
    <property type="match status" value="1"/>
</dbReference>
<evidence type="ECO:0000313" key="8">
    <source>
        <dbReference type="EMBL" id="ABY24484.1"/>
    </source>
</evidence>
<dbReference type="InterPro" id="IPR045121">
    <property type="entry name" value="CoAse"/>
</dbReference>
<dbReference type="InterPro" id="IPR015797">
    <property type="entry name" value="NUDIX_hydrolase-like_dom_sf"/>
</dbReference>
<keyword evidence="4 8" id="KW-0378">Hydrolase</keyword>
<gene>
    <name evidence="8" type="ordered locus">RSal33209_2759</name>
</gene>
<dbReference type="Proteomes" id="UP000002007">
    <property type="component" value="Chromosome"/>
</dbReference>
<dbReference type="GO" id="GO:0046872">
    <property type="term" value="F:metal ion binding"/>
    <property type="evidence" value="ECO:0007669"/>
    <property type="project" value="UniProtKB-KW"/>
</dbReference>
<dbReference type="PROSITE" id="PS51462">
    <property type="entry name" value="NUDIX"/>
    <property type="match status" value="1"/>
</dbReference>
<dbReference type="InterPro" id="IPR000086">
    <property type="entry name" value="NUDIX_hydrolase_dom"/>
</dbReference>
<dbReference type="STRING" id="288705.RSal33209_2759"/>
<evidence type="ECO:0000256" key="6">
    <source>
        <dbReference type="ARBA" id="ARBA00023211"/>
    </source>
</evidence>
<comment type="cofactor">
    <cofactor evidence="1">
        <name>Mn(2+)</name>
        <dbReference type="ChEBI" id="CHEBI:29035"/>
    </cofactor>
</comment>
<dbReference type="PANTHER" id="PTHR12992">
    <property type="entry name" value="NUDIX HYDROLASE"/>
    <property type="match status" value="1"/>
</dbReference>
<evidence type="ECO:0000256" key="3">
    <source>
        <dbReference type="ARBA" id="ARBA00022723"/>
    </source>
</evidence>
<dbReference type="EMBL" id="CP000910">
    <property type="protein sequence ID" value="ABY24484.1"/>
    <property type="molecule type" value="Genomic_DNA"/>
</dbReference>
<evidence type="ECO:0000256" key="5">
    <source>
        <dbReference type="ARBA" id="ARBA00022842"/>
    </source>
</evidence>
<protein>
    <submittedName>
        <fullName evidence="8">CoA pyrophosphatase</fullName>
        <ecNumber evidence="8">3.6.1.-</ecNumber>
    </submittedName>
</protein>
<keyword evidence="3" id="KW-0479">Metal-binding</keyword>
<organism evidence="8 9">
    <name type="scientific">Renibacterium salmoninarum (strain ATCC 33209 / DSM 20767 / JCM 11484 / NBRC 15589 / NCIMB 2235)</name>
    <dbReference type="NCBI Taxonomy" id="288705"/>
    <lineage>
        <taxon>Bacteria</taxon>
        <taxon>Bacillati</taxon>
        <taxon>Actinomycetota</taxon>
        <taxon>Actinomycetes</taxon>
        <taxon>Micrococcales</taxon>
        <taxon>Micrococcaceae</taxon>
        <taxon>Renibacterium</taxon>
    </lineage>
</organism>
<dbReference type="EC" id="3.6.1.-" evidence="8"/>
<keyword evidence="6" id="KW-0464">Manganese</keyword>
<dbReference type="AlphaFoldDB" id="A9WTG3"/>
<dbReference type="RefSeq" id="WP_012246139.1">
    <property type="nucleotide sequence ID" value="NC_010168.1"/>
</dbReference>
<dbReference type="Gene3D" id="3.90.79.10">
    <property type="entry name" value="Nucleoside Triphosphate Pyrophosphohydrolase"/>
    <property type="match status" value="1"/>
</dbReference>
<accession>A9WTG3</accession>
<evidence type="ECO:0000313" key="9">
    <source>
        <dbReference type="Proteomes" id="UP000002007"/>
    </source>
</evidence>
<evidence type="ECO:0000256" key="4">
    <source>
        <dbReference type="ARBA" id="ARBA00022801"/>
    </source>
</evidence>
<evidence type="ECO:0000256" key="1">
    <source>
        <dbReference type="ARBA" id="ARBA00001936"/>
    </source>
</evidence>